<feature type="transmembrane region" description="Helical" evidence="1">
    <location>
        <begin position="162"/>
        <end position="182"/>
    </location>
</feature>
<name>A0ABS2FP25_9FIRM</name>
<keyword evidence="3" id="KW-1185">Reference proteome</keyword>
<accession>A0ABS2FP25</accession>
<keyword evidence="1" id="KW-0812">Transmembrane</keyword>
<sequence>MLTTKQKQLLRRAVLYPSMVITEMFVCFLLPFLWLLLIMIDDLVLQGQELFTVGFYAMPVLVFILLIILMAQGLYIQRATRKEDWVEMVKMAKGKLEDPETNMLLEKAANVGFLAASLMTPEGFYAGARMAAEARLLKRMKAIRNTAIQMCILFREKVPNRIPYMLALIFVPVIILVGLYGFRYINTIQTNRADAQRTADVVYRIEDVLDTTCADVYIQDPLAKFDRTGYTITADLYDEDMITYESSEIELSVNNEGQIQSVDYRLGVNVLDTKENNLARMKQELDLLYGLLMGTKVEMTSANYYVKPYFPQEIIDKFMNNSYYEDFTGEYLDSFSVGFITEEEENYELYGETYFYFMMEDD</sequence>
<comment type="caution">
    <text evidence="2">The sequence shown here is derived from an EMBL/GenBank/DDBJ whole genome shotgun (WGS) entry which is preliminary data.</text>
</comment>
<evidence type="ECO:0000256" key="1">
    <source>
        <dbReference type="SAM" id="Phobius"/>
    </source>
</evidence>
<proteinExistence type="predicted"/>
<feature type="transmembrane region" description="Helical" evidence="1">
    <location>
        <begin position="20"/>
        <end position="40"/>
    </location>
</feature>
<protein>
    <submittedName>
        <fullName evidence="2">Uncharacterized protein</fullName>
    </submittedName>
</protein>
<evidence type="ECO:0000313" key="2">
    <source>
        <dbReference type="EMBL" id="MBM6831783.1"/>
    </source>
</evidence>
<evidence type="ECO:0000313" key="3">
    <source>
        <dbReference type="Proteomes" id="UP000775500"/>
    </source>
</evidence>
<gene>
    <name evidence="2" type="ORF">H5982_06640</name>
</gene>
<keyword evidence="1" id="KW-1133">Transmembrane helix</keyword>
<dbReference type="Proteomes" id="UP000775500">
    <property type="component" value="Unassembled WGS sequence"/>
</dbReference>
<dbReference type="RefSeq" id="WP_204685999.1">
    <property type="nucleotide sequence ID" value="NZ_JACJLU010000008.1"/>
</dbReference>
<feature type="transmembrane region" description="Helical" evidence="1">
    <location>
        <begin position="55"/>
        <end position="76"/>
    </location>
</feature>
<keyword evidence="1" id="KW-0472">Membrane</keyword>
<reference evidence="2 3" key="1">
    <citation type="journal article" date="2021" name="Sci. Rep.">
        <title>The distribution of antibiotic resistance genes in chicken gut microbiota commensals.</title>
        <authorList>
            <person name="Juricova H."/>
            <person name="Matiasovicova J."/>
            <person name="Kubasova T."/>
            <person name="Cejkova D."/>
            <person name="Rychlik I."/>
        </authorList>
    </citation>
    <scope>NUCLEOTIDE SEQUENCE [LARGE SCALE GENOMIC DNA]</scope>
    <source>
        <strain evidence="2 3">An423</strain>
    </source>
</reference>
<organism evidence="2 3">
    <name type="scientific">Faecalicoccus acidiformans</name>
    <dbReference type="NCBI Taxonomy" id="915173"/>
    <lineage>
        <taxon>Bacteria</taxon>
        <taxon>Bacillati</taxon>
        <taxon>Bacillota</taxon>
        <taxon>Erysipelotrichia</taxon>
        <taxon>Erysipelotrichales</taxon>
        <taxon>Erysipelotrichaceae</taxon>
        <taxon>Faecalicoccus</taxon>
    </lineage>
</organism>
<dbReference type="EMBL" id="JACJLU010000008">
    <property type="protein sequence ID" value="MBM6831783.1"/>
    <property type="molecule type" value="Genomic_DNA"/>
</dbReference>